<name>A0AAV8QJ56_ENSVE</name>
<dbReference type="PANTHER" id="PTHR34672">
    <property type="entry name" value="POLLEN-SPECIFIC ARABINOGALACTA PROTEIN BAN102"/>
    <property type="match status" value="1"/>
</dbReference>
<keyword evidence="1" id="KW-0472">Membrane</keyword>
<evidence type="ECO:0000256" key="1">
    <source>
        <dbReference type="SAM" id="Phobius"/>
    </source>
</evidence>
<dbReference type="AlphaFoldDB" id="A0AAV8QJ56"/>
<evidence type="ECO:0000313" key="2">
    <source>
        <dbReference type="EMBL" id="KAJ8477840.1"/>
    </source>
</evidence>
<proteinExistence type="predicted"/>
<keyword evidence="3" id="KW-1185">Reference proteome</keyword>
<evidence type="ECO:0000313" key="3">
    <source>
        <dbReference type="Proteomes" id="UP001222027"/>
    </source>
</evidence>
<keyword evidence="1" id="KW-0812">Transmembrane</keyword>
<sequence>MHIQPRNRIALSKLKGRARNHYLYHRCTLYNHLPPPLLSSGLQRRRRRTTTQDILLISASQLSRPMEMRKIACAVLVAAASASAALAVEAPAPGPASGSSTVVPAVGAVVGVSVISFFAFYLQ</sequence>
<reference evidence="2 3" key="1">
    <citation type="submission" date="2022-12" db="EMBL/GenBank/DDBJ databases">
        <title>Chromosome-scale assembly of the Ensete ventricosum genome.</title>
        <authorList>
            <person name="Dussert Y."/>
            <person name="Stocks J."/>
            <person name="Wendawek A."/>
            <person name="Woldeyes F."/>
            <person name="Nichols R.A."/>
            <person name="Borrell J.S."/>
        </authorList>
    </citation>
    <scope>NUCLEOTIDE SEQUENCE [LARGE SCALE GENOMIC DNA]</scope>
    <source>
        <strain evidence="3">cv. Maze</strain>
        <tissue evidence="2">Seeds</tissue>
    </source>
</reference>
<accession>A0AAV8QJ56</accession>
<protein>
    <submittedName>
        <fullName evidence="2">Uncharacterized protein</fullName>
    </submittedName>
</protein>
<dbReference type="InterPro" id="IPR044702">
    <property type="entry name" value="AGP23/40"/>
</dbReference>
<feature type="transmembrane region" description="Helical" evidence="1">
    <location>
        <begin position="102"/>
        <end position="122"/>
    </location>
</feature>
<comment type="caution">
    <text evidence="2">The sequence shown here is derived from an EMBL/GenBank/DDBJ whole genome shotgun (WGS) entry which is preliminary data.</text>
</comment>
<dbReference type="PANTHER" id="PTHR34672:SF17">
    <property type="entry name" value="POLLEN-SPECIFIC ARABINOGALACTA PROTEIN BAN102"/>
    <property type="match status" value="1"/>
</dbReference>
<feature type="transmembrane region" description="Helical" evidence="1">
    <location>
        <begin position="71"/>
        <end position="90"/>
    </location>
</feature>
<dbReference type="EMBL" id="JAQQAF010000006">
    <property type="protein sequence ID" value="KAJ8477840.1"/>
    <property type="molecule type" value="Genomic_DNA"/>
</dbReference>
<keyword evidence="1" id="KW-1133">Transmembrane helix</keyword>
<organism evidence="2 3">
    <name type="scientific">Ensete ventricosum</name>
    <name type="common">Abyssinian banana</name>
    <name type="synonym">Musa ensete</name>
    <dbReference type="NCBI Taxonomy" id="4639"/>
    <lineage>
        <taxon>Eukaryota</taxon>
        <taxon>Viridiplantae</taxon>
        <taxon>Streptophyta</taxon>
        <taxon>Embryophyta</taxon>
        <taxon>Tracheophyta</taxon>
        <taxon>Spermatophyta</taxon>
        <taxon>Magnoliopsida</taxon>
        <taxon>Liliopsida</taxon>
        <taxon>Zingiberales</taxon>
        <taxon>Musaceae</taxon>
        <taxon>Ensete</taxon>
    </lineage>
</organism>
<dbReference type="Proteomes" id="UP001222027">
    <property type="component" value="Unassembled WGS sequence"/>
</dbReference>
<gene>
    <name evidence="2" type="ORF">OPV22_021567</name>
</gene>